<evidence type="ECO:0008006" key="3">
    <source>
        <dbReference type="Google" id="ProtNLM"/>
    </source>
</evidence>
<dbReference type="STRING" id="1707952.A6A03_06215"/>
<name>A0A178LT16_9CHLR</name>
<dbReference type="Gene3D" id="1.10.1660.10">
    <property type="match status" value="1"/>
</dbReference>
<evidence type="ECO:0000313" key="2">
    <source>
        <dbReference type="Proteomes" id="UP000078287"/>
    </source>
</evidence>
<sequence>MLVRRMSLEELALAVGLPVPVLKYLADIGYIHPFPQLPAAEFDELRRIRRLIDDLEVPSDAIDLVLHMRRRMLAMQREIARLRAELAYRRALDRVTTWVDADWYE</sequence>
<gene>
    <name evidence="1" type="ORF">A6A03_06215</name>
</gene>
<dbReference type="EMBL" id="LWQS01000125">
    <property type="protein sequence ID" value="OAN36341.1"/>
    <property type="molecule type" value="Genomic_DNA"/>
</dbReference>
<evidence type="ECO:0000313" key="1">
    <source>
        <dbReference type="EMBL" id="OAN36341.1"/>
    </source>
</evidence>
<dbReference type="Proteomes" id="UP000078287">
    <property type="component" value="Unassembled WGS sequence"/>
</dbReference>
<proteinExistence type="predicted"/>
<dbReference type="Pfam" id="PF13591">
    <property type="entry name" value="MerR_2"/>
    <property type="match status" value="1"/>
</dbReference>
<accession>A0A178LT16</accession>
<reference evidence="1 2" key="1">
    <citation type="submission" date="2016-04" db="EMBL/GenBank/DDBJ databases">
        <title>Chloroflexus islandicus sp. nov., a thermophilic filamentous anoxygenic phototrophic bacterium from geyser Strokkur (Iceland).</title>
        <authorList>
            <person name="Gaisin V.A."/>
            <person name="Kalashnikov A.M."/>
            <person name="Sukhacheva M.V."/>
            <person name="Grouzdev D.S."/>
            <person name="Ivanov T.M."/>
            <person name="Kuznetsov B."/>
            <person name="Gorlenko V.M."/>
        </authorList>
    </citation>
    <scope>NUCLEOTIDE SEQUENCE [LARGE SCALE GENOMIC DNA]</scope>
    <source>
        <strain evidence="2">isl-2</strain>
    </source>
</reference>
<organism evidence="1 2">
    <name type="scientific">Chloroflexus islandicus</name>
    <dbReference type="NCBI Taxonomy" id="1707952"/>
    <lineage>
        <taxon>Bacteria</taxon>
        <taxon>Bacillati</taxon>
        <taxon>Chloroflexota</taxon>
        <taxon>Chloroflexia</taxon>
        <taxon>Chloroflexales</taxon>
        <taxon>Chloroflexineae</taxon>
        <taxon>Chloroflexaceae</taxon>
        <taxon>Chloroflexus</taxon>
    </lineage>
</organism>
<protein>
    <recommendedName>
        <fullName evidence="3">MerR family transcriptional regulator</fullName>
    </recommendedName>
</protein>
<dbReference type="RefSeq" id="WP_066791692.1">
    <property type="nucleotide sequence ID" value="NZ_LWQS01000125.1"/>
</dbReference>
<dbReference type="AlphaFoldDB" id="A0A178LT16"/>
<comment type="caution">
    <text evidence="1">The sequence shown here is derived from an EMBL/GenBank/DDBJ whole genome shotgun (WGS) entry which is preliminary data.</text>
</comment>
<keyword evidence="2" id="KW-1185">Reference proteome</keyword>